<evidence type="ECO:0000256" key="1">
    <source>
        <dbReference type="ARBA" id="ARBA00022490"/>
    </source>
</evidence>
<dbReference type="InterPro" id="IPR036390">
    <property type="entry name" value="WH_DNA-bd_sf"/>
</dbReference>
<comment type="subcellular location">
    <subcellularLocation>
        <location evidence="5">Cytoplasm</location>
    </subcellularLocation>
    <text evidence="5">Associated with two foci at the outer edges of the nucleoid region in young cells, and at four foci within both cell halves in older cells.</text>
</comment>
<dbReference type="KEGG" id="ssab:SSABA_v1c02350"/>
<reference evidence="6 7" key="1">
    <citation type="journal article" date="2014" name="Genome Biol. Evol.">
        <title>Molecular evolution of the substrate utilization strategies and putative virulence factors in mosquito-associated Spiroplasma species.</title>
        <authorList>
            <person name="Chang T.H."/>
            <person name="Lo W.S."/>
            <person name="Ku C."/>
            <person name="Chen L.L."/>
            <person name="Kuo C.H."/>
        </authorList>
    </citation>
    <scope>NUCLEOTIDE SEQUENCE [LARGE SCALE GENOMIC DNA]</scope>
    <source>
        <strain evidence="6">Ar-1343</strain>
    </source>
</reference>
<comment type="function">
    <text evidence="5">Participates in chromosomal partition during cell division. May act via the formation of a condensin-like complex containing Smc and ScpA that pull DNA away from mid-cell into both cell halves.</text>
</comment>
<evidence type="ECO:0000256" key="2">
    <source>
        <dbReference type="ARBA" id="ARBA00022618"/>
    </source>
</evidence>
<dbReference type="PATRIC" id="fig|1276257.3.peg.241"/>
<sequence length="187" mass="21133">MTNEKIMGIIESILFVNGDEGISEDYIHLILENQSAAKIAQALQGLREKYRNDLSCGLDIQKFAGNRYRMVTKKDNHDYLSKMTNIKTESKLSSASIETLSIIAYKGPISRPEIEQIRGVGCDAIMYKLKIRNLIKEMGKSELPGRPMLYGITNDFLKLFNLNSLEELPELPGANLEDDADIFSREQ</sequence>
<dbReference type="GO" id="GO:0006260">
    <property type="term" value="P:DNA replication"/>
    <property type="evidence" value="ECO:0007669"/>
    <property type="project" value="UniProtKB-UniRule"/>
</dbReference>
<dbReference type="InterPro" id="IPR036388">
    <property type="entry name" value="WH-like_DNA-bd_sf"/>
</dbReference>
<dbReference type="PIRSF" id="PIRSF019345">
    <property type="entry name" value="ScpB"/>
    <property type="match status" value="1"/>
</dbReference>
<comment type="similarity">
    <text evidence="5">Belongs to the ScpB family.</text>
</comment>
<evidence type="ECO:0000256" key="5">
    <source>
        <dbReference type="HAMAP-Rule" id="MF_01804"/>
    </source>
</evidence>
<evidence type="ECO:0000256" key="3">
    <source>
        <dbReference type="ARBA" id="ARBA00022829"/>
    </source>
</evidence>
<dbReference type="GO" id="GO:0051304">
    <property type="term" value="P:chromosome separation"/>
    <property type="evidence" value="ECO:0007669"/>
    <property type="project" value="InterPro"/>
</dbReference>
<keyword evidence="7" id="KW-1185">Reference proteome</keyword>
<dbReference type="SUPFAM" id="SSF46785">
    <property type="entry name" value="Winged helix' DNA-binding domain"/>
    <property type="match status" value="2"/>
</dbReference>
<dbReference type="Gene3D" id="1.10.10.10">
    <property type="entry name" value="Winged helix-like DNA-binding domain superfamily/Winged helix DNA-binding domain"/>
    <property type="match status" value="2"/>
</dbReference>
<dbReference type="EMBL" id="CP006934">
    <property type="protein sequence ID" value="AHI53647.1"/>
    <property type="molecule type" value="Genomic_DNA"/>
</dbReference>
<keyword evidence="1 5" id="KW-0963">Cytoplasm</keyword>
<dbReference type="OrthoDB" id="9806226at2"/>
<dbReference type="NCBIfam" id="TIGR00281">
    <property type="entry name" value="SMC-Scp complex subunit ScpB"/>
    <property type="match status" value="1"/>
</dbReference>
<dbReference type="eggNOG" id="COG1386">
    <property type="taxonomic scope" value="Bacteria"/>
</dbReference>
<name>W6A9E4_9MOLU</name>
<dbReference type="Pfam" id="PF04079">
    <property type="entry name" value="SMC_ScpB"/>
    <property type="match status" value="1"/>
</dbReference>
<protein>
    <recommendedName>
        <fullName evidence="5">Segregation and condensation protein B</fullName>
    </recommendedName>
</protein>
<dbReference type="InterPro" id="IPR005234">
    <property type="entry name" value="ScpB_csome_segregation"/>
</dbReference>
<evidence type="ECO:0000313" key="6">
    <source>
        <dbReference type="EMBL" id="AHI53647.1"/>
    </source>
</evidence>
<keyword evidence="3 5" id="KW-0159">Chromosome partition</keyword>
<gene>
    <name evidence="5 6" type="primary">scpB</name>
    <name evidence="6" type="ORF">SSABA_v1c02350</name>
</gene>
<evidence type="ECO:0000313" key="7">
    <source>
        <dbReference type="Proteomes" id="UP000019265"/>
    </source>
</evidence>
<dbReference type="STRING" id="1276257.SSABA_v1c02350"/>
<organism evidence="6 7">
    <name type="scientific">Spiroplasma sabaudiense Ar-1343</name>
    <dbReference type="NCBI Taxonomy" id="1276257"/>
    <lineage>
        <taxon>Bacteria</taxon>
        <taxon>Bacillati</taxon>
        <taxon>Mycoplasmatota</taxon>
        <taxon>Mollicutes</taxon>
        <taxon>Entomoplasmatales</taxon>
        <taxon>Spiroplasmataceae</taxon>
        <taxon>Spiroplasma</taxon>
    </lineage>
</organism>
<dbReference type="HOGENOM" id="CLU_045647_5_3_14"/>
<dbReference type="PANTHER" id="PTHR34298">
    <property type="entry name" value="SEGREGATION AND CONDENSATION PROTEIN B"/>
    <property type="match status" value="1"/>
</dbReference>
<dbReference type="AlphaFoldDB" id="W6A9E4"/>
<accession>W6A9E4</accession>
<dbReference type="PANTHER" id="PTHR34298:SF2">
    <property type="entry name" value="SEGREGATION AND CONDENSATION PROTEIN B"/>
    <property type="match status" value="1"/>
</dbReference>
<dbReference type="Proteomes" id="UP000019265">
    <property type="component" value="Chromosome"/>
</dbReference>
<evidence type="ECO:0000256" key="4">
    <source>
        <dbReference type="ARBA" id="ARBA00023306"/>
    </source>
</evidence>
<keyword evidence="4 5" id="KW-0131">Cell cycle</keyword>
<dbReference type="GO" id="GO:0005737">
    <property type="term" value="C:cytoplasm"/>
    <property type="evidence" value="ECO:0007669"/>
    <property type="project" value="UniProtKB-SubCell"/>
</dbReference>
<dbReference type="GO" id="GO:0051301">
    <property type="term" value="P:cell division"/>
    <property type="evidence" value="ECO:0007669"/>
    <property type="project" value="UniProtKB-KW"/>
</dbReference>
<dbReference type="RefSeq" id="WP_025250783.1">
    <property type="nucleotide sequence ID" value="NZ_CP006934.1"/>
</dbReference>
<keyword evidence="2 5" id="KW-0132">Cell division</keyword>
<dbReference type="HAMAP" id="MF_01804">
    <property type="entry name" value="ScpB"/>
    <property type="match status" value="1"/>
</dbReference>
<proteinExistence type="inferred from homology"/>
<comment type="subunit">
    <text evidence="5">Homodimer. Homodimerization may be required to stabilize the binding of ScpA to the Smc head domains. Component of a cohesin-like complex composed of ScpA, ScpB and the Smc homodimer, in which ScpA and ScpB bind to the head domain of Smc. The presence of the three proteins is required for the association of the complex with DNA.</text>
</comment>